<evidence type="ECO:0000256" key="2">
    <source>
        <dbReference type="ARBA" id="ARBA00022692"/>
    </source>
</evidence>
<evidence type="ECO:0000259" key="9">
    <source>
        <dbReference type="PROSITE" id="PS50262"/>
    </source>
</evidence>
<keyword evidence="7" id="KW-0807">Transducer</keyword>
<feature type="transmembrane region" description="Helical" evidence="8">
    <location>
        <begin position="74"/>
        <end position="95"/>
    </location>
</feature>
<evidence type="ECO:0000313" key="10">
    <source>
        <dbReference type="EMBL" id="CAJ1077791.1"/>
    </source>
</evidence>
<dbReference type="Pfam" id="PF00001">
    <property type="entry name" value="7tm_1"/>
    <property type="match status" value="1"/>
</dbReference>
<evidence type="ECO:0000256" key="4">
    <source>
        <dbReference type="ARBA" id="ARBA00023040"/>
    </source>
</evidence>
<dbReference type="EMBL" id="OY660880">
    <property type="protein sequence ID" value="CAJ1077791.1"/>
    <property type="molecule type" value="Genomic_DNA"/>
</dbReference>
<dbReference type="GO" id="GO:0019957">
    <property type="term" value="F:C-C chemokine binding"/>
    <property type="evidence" value="ECO:0007669"/>
    <property type="project" value="TreeGrafter"/>
</dbReference>
<comment type="subcellular location">
    <subcellularLocation>
        <location evidence="1">Membrane</location>
    </subcellularLocation>
</comment>
<name>A0AAV1GYC7_XYRNO</name>
<dbReference type="GO" id="GO:0019722">
    <property type="term" value="P:calcium-mediated signaling"/>
    <property type="evidence" value="ECO:0007669"/>
    <property type="project" value="TreeGrafter"/>
</dbReference>
<evidence type="ECO:0000256" key="6">
    <source>
        <dbReference type="ARBA" id="ARBA00023170"/>
    </source>
</evidence>
<dbReference type="PROSITE" id="PS50262">
    <property type="entry name" value="G_PROTEIN_RECEP_F1_2"/>
    <property type="match status" value="1"/>
</dbReference>
<evidence type="ECO:0000256" key="1">
    <source>
        <dbReference type="ARBA" id="ARBA00004370"/>
    </source>
</evidence>
<dbReference type="PRINTS" id="PR00237">
    <property type="entry name" value="GPCRRHODOPSN"/>
</dbReference>
<dbReference type="SUPFAM" id="SSF81321">
    <property type="entry name" value="Family A G protein-coupled receptor-like"/>
    <property type="match status" value="1"/>
</dbReference>
<dbReference type="GO" id="GO:0009897">
    <property type="term" value="C:external side of plasma membrane"/>
    <property type="evidence" value="ECO:0007669"/>
    <property type="project" value="TreeGrafter"/>
</dbReference>
<dbReference type="GO" id="GO:0006955">
    <property type="term" value="P:immune response"/>
    <property type="evidence" value="ECO:0007669"/>
    <property type="project" value="TreeGrafter"/>
</dbReference>
<accession>A0AAV1GYC7</accession>
<dbReference type="InterPro" id="IPR050119">
    <property type="entry name" value="CCR1-9-like"/>
</dbReference>
<proteinExistence type="predicted"/>
<feature type="transmembrane region" description="Helical" evidence="8">
    <location>
        <begin position="255"/>
        <end position="277"/>
    </location>
</feature>
<gene>
    <name evidence="10" type="ORF">XNOV1_A019027</name>
</gene>
<keyword evidence="4" id="KW-0297">G-protein coupled receptor</keyword>
<evidence type="ECO:0000256" key="8">
    <source>
        <dbReference type="SAM" id="Phobius"/>
    </source>
</evidence>
<dbReference type="InterPro" id="IPR000276">
    <property type="entry name" value="GPCR_Rhodpsn"/>
</dbReference>
<dbReference type="PANTHER" id="PTHR10489">
    <property type="entry name" value="CELL ADHESION MOLECULE"/>
    <property type="match status" value="1"/>
</dbReference>
<reference evidence="10" key="1">
    <citation type="submission" date="2023-08" db="EMBL/GenBank/DDBJ databases">
        <authorList>
            <person name="Alioto T."/>
            <person name="Alioto T."/>
            <person name="Gomez Garrido J."/>
        </authorList>
    </citation>
    <scope>NUCLEOTIDE SEQUENCE</scope>
</reference>
<keyword evidence="11" id="KW-1185">Reference proteome</keyword>
<dbReference type="GO" id="GO:0060326">
    <property type="term" value="P:cell chemotaxis"/>
    <property type="evidence" value="ECO:0007669"/>
    <property type="project" value="TreeGrafter"/>
</dbReference>
<evidence type="ECO:0000256" key="5">
    <source>
        <dbReference type="ARBA" id="ARBA00023136"/>
    </source>
</evidence>
<dbReference type="GO" id="GO:0007204">
    <property type="term" value="P:positive regulation of cytosolic calcium ion concentration"/>
    <property type="evidence" value="ECO:0007669"/>
    <property type="project" value="TreeGrafter"/>
</dbReference>
<dbReference type="Proteomes" id="UP001178508">
    <property type="component" value="Chromosome 17"/>
</dbReference>
<evidence type="ECO:0000313" key="11">
    <source>
        <dbReference type="Proteomes" id="UP001178508"/>
    </source>
</evidence>
<keyword evidence="3 8" id="KW-1133">Transmembrane helix</keyword>
<evidence type="ECO:0000256" key="7">
    <source>
        <dbReference type="ARBA" id="ARBA00023224"/>
    </source>
</evidence>
<keyword evidence="6 10" id="KW-0675">Receptor</keyword>
<feature type="transmembrane region" description="Helical" evidence="8">
    <location>
        <begin position="115"/>
        <end position="140"/>
    </location>
</feature>
<keyword evidence="2 8" id="KW-0812">Transmembrane</keyword>
<feature type="transmembrane region" description="Helical" evidence="8">
    <location>
        <begin position="152"/>
        <end position="176"/>
    </location>
</feature>
<feature type="transmembrane region" description="Helical" evidence="8">
    <location>
        <begin position="304"/>
        <end position="323"/>
    </location>
</feature>
<dbReference type="AlphaFoldDB" id="A0AAV1GYC7"/>
<organism evidence="10 11">
    <name type="scientific">Xyrichtys novacula</name>
    <name type="common">Pearly razorfish</name>
    <name type="synonym">Hemipteronotus novacula</name>
    <dbReference type="NCBI Taxonomy" id="13765"/>
    <lineage>
        <taxon>Eukaryota</taxon>
        <taxon>Metazoa</taxon>
        <taxon>Chordata</taxon>
        <taxon>Craniata</taxon>
        <taxon>Vertebrata</taxon>
        <taxon>Euteleostomi</taxon>
        <taxon>Actinopterygii</taxon>
        <taxon>Neopterygii</taxon>
        <taxon>Teleostei</taxon>
        <taxon>Neoteleostei</taxon>
        <taxon>Acanthomorphata</taxon>
        <taxon>Eupercaria</taxon>
        <taxon>Labriformes</taxon>
        <taxon>Labridae</taxon>
        <taxon>Xyrichtys</taxon>
    </lineage>
</organism>
<evidence type="ECO:0000256" key="3">
    <source>
        <dbReference type="ARBA" id="ARBA00022989"/>
    </source>
</evidence>
<sequence>MIMEIKENGMLNESEYYEYGSNLDLDMIDGCSPPNSEDVDLILYMVAFILGFAGNSVVIIAYFFYKTTKSMSDIYLLNVAFADLLFSMALPLIVYNELTSWFMGSLACKMLRSSYTINFYGGMLLLACISGDRYIVIVQAHRSTRPRSPQQIHLICGIVWVTTFLLSVPTFIYSSWYEQSDGDFMNGIFDFGPPHYVCEDRLMEDATGFKAMKDVYSTQLAVGFFLPLLIMVFCFSFIIPTLMGARNFHQHKVSMVVLTVVVLFITCHLPYNVVLFYDTILMSDPLTCESFKTWKTTKTVTQTIAYMHCCLNPLLYLIIWLMFRQRQEDCPEPVVSEEEGHHTSPLL</sequence>
<dbReference type="PANTHER" id="PTHR10489:SF611">
    <property type="entry name" value="C-C CHEMOKINE RECEPTOR TYPE 6"/>
    <property type="match status" value="1"/>
</dbReference>
<dbReference type="GO" id="GO:0016493">
    <property type="term" value="F:C-C chemokine receptor activity"/>
    <property type="evidence" value="ECO:0007669"/>
    <property type="project" value="TreeGrafter"/>
</dbReference>
<dbReference type="Gene3D" id="1.20.1070.10">
    <property type="entry name" value="Rhodopsin 7-helix transmembrane proteins"/>
    <property type="match status" value="1"/>
</dbReference>
<feature type="domain" description="G-protein coupled receptors family 1 profile" evidence="9">
    <location>
        <begin position="54"/>
        <end position="316"/>
    </location>
</feature>
<feature type="transmembrane region" description="Helical" evidence="8">
    <location>
        <begin position="42"/>
        <end position="65"/>
    </location>
</feature>
<feature type="transmembrane region" description="Helical" evidence="8">
    <location>
        <begin position="220"/>
        <end position="243"/>
    </location>
</feature>
<dbReference type="InterPro" id="IPR017452">
    <property type="entry name" value="GPCR_Rhodpsn_7TM"/>
</dbReference>
<keyword evidence="5 8" id="KW-0472">Membrane</keyword>
<protein>
    <submittedName>
        <fullName evidence="10">C-C chemokine receptor type 6a</fullName>
    </submittedName>
</protein>